<keyword evidence="5" id="KW-1185">Reference proteome</keyword>
<dbReference type="Proteomes" id="UP001168098">
    <property type="component" value="Unassembled WGS sequence"/>
</dbReference>
<reference evidence="4 5" key="1">
    <citation type="journal article" date="2023" name="BMC Biotechnol.">
        <title>Vitis rotundifolia cv Carlos genome sequencing.</title>
        <authorList>
            <person name="Huff M."/>
            <person name="Hulse-Kemp A."/>
            <person name="Scheffler B."/>
            <person name="Youngblood R."/>
            <person name="Simpson S."/>
            <person name="Babiker E."/>
            <person name="Staton M."/>
        </authorList>
    </citation>
    <scope>NUCLEOTIDE SEQUENCE [LARGE SCALE GENOMIC DNA]</scope>
    <source>
        <tissue evidence="4">Leaf</tissue>
    </source>
</reference>
<evidence type="ECO:0000313" key="5">
    <source>
        <dbReference type="Proteomes" id="UP001168098"/>
    </source>
</evidence>
<gene>
    <name evidence="4" type="ORF">PVL29_010855</name>
</gene>
<dbReference type="PROSITE" id="PS00028">
    <property type="entry name" value="ZINC_FINGER_C2H2_1"/>
    <property type="match status" value="1"/>
</dbReference>
<dbReference type="EMBL" id="JARBHA010000008">
    <property type="protein sequence ID" value="KAJ9695581.1"/>
    <property type="molecule type" value="Genomic_DNA"/>
</dbReference>
<evidence type="ECO:0000256" key="2">
    <source>
        <dbReference type="SAM" id="MobiDB-lite"/>
    </source>
</evidence>
<feature type="region of interest" description="Disordered" evidence="2">
    <location>
        <begin position="163"/>
        <end position="188"/>
    </location>
</feature>
<organism evidence="4 5">
    <name type="scientific">Vitis rotundifolia</name>
    <name type="common">Muscadine grape</name>
    <dbReference type="NCBI Taxonomy" id="103349"/>
    <lineage>
        <taxon>Eukaryota</taxon>
        <taxon>Viridiplantae</taxon>
        <taxon>Streptophyta</taxon>
        <taxon>Embryophyta</taxon>
        <taxon>Tracheophyta</taxon>
        <taxon>Spermatophyta</taxon>
        <taxon>Magnoliopsida</taxon>
        <taxon>eudicotyledons</taxon>
        <taxon>Gunneridae</taxon>
        <taxon>Pentapetalae</taxon>
        <taxon>rosids</taxon>
        <taxon>Vitales</taxon>
        <taxon>Vitaceae</taxon>
        <taxon>Viteae</taxon>
        <taxon>Vitis</taxon>
    </lineage>
</organism>
<dbReference type="AlphaFoldDB" id="A0AA38ZUQ4"/>
<sequence length="204" mass="21950">MANSSESSSTHPTKTPNLRLELGADLSLAQPVNWSHICPHCPRAFPSCHALGGHQNAHRQLKKEAKRQCLDRVGYMRNVHILSSATPGIMIPNTDLKLAPPEPTLFKPIPIRMLNLGVGYADGVAFELGNGNYQPCGKAVGLEFKSPVEMNLISGVAMSASADHEGKSLSDEATESDANSMGSHGRNGSIEVNSNWELDLDLKL</sequence>
<evidence type="ECO:0000259" key="3">
    <source>
        <dbReference type="PROSITE" id="PS50157"/>
    </source>
</evidence>
<comment type="caution">
    <text evidence="4">The sequence shown here is derived from an EMBL/GenBank/DDBJ whole genome shotgun (WGS) entry which is preliminary data.</text>
</comment>
<accession>A0AA38ZUQ4</accession>
<dbReference type="InterPro" id="IPR013087">
    <property type="entry name" value="Znf_C2H2_type"/>
</dbReference>
<evidence type="ECO:0000313" key="4">
    <source>
        <dbReference type="EMBL" id="KAJ9695581.1"/>
    </source>
</evidence>
<protein>
    <recommendedName>
        <fullName evidence="3">C2H2-type domain-containing protein</fullName>
    </recommendedName>
</protein>
<keyword evidence="1" id="KW-0863">Zinc-finger</keyword>
<dbReference type="PROSITE" id="PS50157">
    <property type="entry name" value="ZINC_FINGER_C2H2_2"/>
    <property type="match status" value="1"/>
</dbReference>
<feature type="domain" description="C2H2-type" evidence="3">
    <location>
        <begin position="36"/>
        <end position="63"/>
    </location>
</feature>
<name>A0AA38ZUQ4_VITRO</name>
<evidence type="ECO:0000256" key="1">
    <source>
        <dbReference type="PROSITE-ProRule" id="PRU00042"/>
    </source>
</evidence>
<proteinExistence type="predicted"/>
<keyword evidence="1" id="KW-0479">Metal-binding</keyword>
<dbReference type="GO" id="GO:0008270">
    <property type="term" value="F:zinc ion binding"/>
    <property type="evidence" value="ECO:0007669"/>
    <property type="project" value="UniProtKB-KW"/>
</dbReference>
<keyword evidence="1" id="KW-0862">Zinc</keyword>